<feature type="compositionally biased region" description="Polar residues" evidence="1">
    <location>
        <begin position="528"/>
        <end position="540"/>
    </location>
</feature>
<dbReference type="AlphaFoldDB" id="A0A0N4YSK4"/>
<evidence type="ECO:0000313" key="3">
    <source>
        <dbReference type="Proteomes" id="UP000271162"/>
    </source>
</evidence>
<feature type="region of interest" description="Disordered" evidence="1">
    <location>
        <begin position="59"/>
        <end position="90"/>
    </location>
</feature>
<name>A0A0N4YSK4_NIPBR</name>
<feature type="region of interest" description="Disordered" evidence="1">
    <location>
        <begin position="128"/>
        <end position="159"/>
    </location>
</feature>
<evidence type="ECO:0000256" key="1">
    <source>
        <dbReference type="SAM" id="MobiDB-lite"/>
    </source>
</evidence>
<dbReference type="STRING" id="27835.A0A0N4YSK4"/>
<feature type="region of interest" description="Disordered" evidence="1">
    <location>
        <begin position="486"/>
        <end position="578"/>
    </location>
</feature>
<feature type="compositionally biased region" description="Low complexity" evidence="1">
    <location>
        <begin position="541"/>
        <end position="556"/>
    </location>
</feature>
<protein>
    <submittedName>
        <fullName evidence="4">CENP-C-like protein HCP-4 (inferred by orthology to a C. elegans protein)</fullName>
    </submittedName>
</protein>
<dbReference type="Proteomes" id="UP000271162">
    <property type="component" value="Unassembled WGS sequence"/>
</dbReference>
<feature type="compositionally biased region" description="Basic and acidic residues" evidence="1">
    <location>
        <begin position="128"/>
        <end position="141"/>
    </location>
</feature>
<evidence type="ECO:0000313" key="2">
    <source>
        <dbReference type="EMBL" id="VDL83964.1"/>
    </source>
</evidence>
<feature type="compositionally biased region" description="Polar residues" evidence="1">
    <location>
        <begin position="353"/>
        <end position="366"/>
    </location>
</feature>
<organism evidence="4">
    <name type="scientific">Nippostrongylus brasiliensis</name>
    <name type="common">Rat hookworm</name>
    <dbReference type="NCBI Taxonomy" id="27835"/>
    <lineage>
        <taxon>Eukaryota</taxon>
        <taxon>Metazoa</taxon>
        <taxon>Ecdysozoa</taxon>
        <taxon>Nematoda</taxon>
        <taxon>Chromadorea</taxon>
        <taxon>Rhabditida</taxon>
        <taxon>Rhabditina</taxon>
        <taxon>Rhabditomorpha</taxon>
        <taxon>Strongyloidea</taxon>
        <taxon>Heligmosomidae</taxon>
        <taxon>Nippostrongylus</taxon>
    </lineage>
</organism>
<sequence>MNLSEMEIDDETENMGTGDKELDAIMAKLKEPIKNPAPRGKKIIDPIQARYMHRRSTISVHGSDSTFNDSTNLEQSKSSVPPTPNRVKLAPGQTMRDYYKQLMLERQQQFHKQEMALGGYHNIFKDPCPDFKRQNDGDKSVTSESETEQDSATEPANEDLDATIAADEDNVAISSQGRAGRGCSTPNMVNNTFASLRTIDVSAVVCTENVRVVETPISRQKTPVVQQPTKPTSSKNAPAAAQPSKAVNANNSMDDVISKLQKTPKRSMPARKSVMTVTKKSLDVAIEEEPMEISAEMSRRDATYTVHGEANATYSVHKEGTFTIENNDGGAEKSAETSVNATTTPPSPIEIPGSNNATISDTAKNNTYEVRKDQTYNINEENLKDRSRCKFDSKNDVDPIFAVPAVPNRSLLKSGKTTVEQREDRMNTSRKKNASILEVMGVDVPSPGRALFAARPLKKQKPLVKTPARSKPSVDDDTMEVSIELENISQQPSFESSNTSETADPKSDPRPPQATPTRAPGFTRSRRNTPNVSLSTSAVTPSNNSASAVPPNSLANMSPKSRSDAIRRSVERLSRPRSHVPCHRTMRQEFDSTHVRKNLTKRPEYKVGGDSITSAVSEPVRATPLERTTLSARLEPAGDAPPAAAEASHLDSATVLGEPSTTAGHVSVQETLADEEEETLLRAARHLSLEDVSPGEGDVEPSVVAATSTNEARYSGKLLPDSICSIDTPHKAAPPAFKRPFSPTFEDTDTIIGADTVLQPRNDSVSSADEESLVVIKPRKRVDAMILKPREVCELLAQMVILSLNLTL</sequence>
<keyword evidence="3" id="KW-1185">Reference proteome</keyword>
<dbReference type="EMBL" id="UYSL01024932">
    <property type="protein sequence ID" value="VDL83964.1"/>
    <property type="molecule type" value="Genomic_DNA"/>
</dbReference>
<feature type="compositionally biased region" description="Polar residues" evidence="1">
    <location>
        <begin position="221"/>
        <end position="236"/>
    </location>
</feature>
<feature type="compositionally biased region" description="Polar residues" evidence="1">
    <location>
        <begin position="487"/>
        <end position="502"/>
    </location>
</feature>
<feature type="compositionally biased region" description="Basic and acidic residues" evidence="1">
    <location>
        <begin position="561"/>
        <end position="574"/>
    </location>
</feature>
<feature type="compositionally biased region" description="Acidic residues" evidence="1">
    <location>
        <begin position="145"/>
        <end position="159"/>
    </location>
</feature>
<reference evidence="4" key="1">
    <citation type="submission" date="2017-02" db="UniProtKB">
        <authorList>
            <consortium name="WormBaseParasite"/>
        </authorList>
    </citation>
    <scope>IDENTIFICATION</scope>
</reference>
<reference evidence="2 3" key="2">
    <citation type="submission" date="2018-11" db="EMBL/GenBank/DDBJ databases">
        <authorList>
            <consortium name="Pathogen Informatics"/>
        </authorList>
    </citation>
    <scope>NUCLEOTIDE SEQUENCE [LARGE SCALE GENOMIC DNA]</scope>
</reference>
<gene>
    <name evidence="2" type="ORF">NBR_LOCUS20227</name>
</gene>
<dbReference type="WBParaSite" id="NBR_0002022601-mRNA-1">
    <property type="protein sequence ID" value="NBR_0002022601-mRNA-1"/>
    <property type="gene ID" value="NBR_0002022601"/>
</dbReference>
<feature type="region of interest" description="Disordered" evidence="1">
    <location>
        <begin position="327"/>
        <end position="366"/>
    </location>
</feature>
<accession>A0A0N4YSK4</accession>
<feature type="compositionally biased region" description="Polar residues" evidence="1">
    <location>
        <begin position="59"/>
        <end position="80"/>
    </location>
</feature>
<evidence type="ECO:0000313" key="4">
    <source>
        <dbReference type="WBParaSite" id="NBR_0002022601-mRNA-1"/>
    </source>
</evidence>
<feature type="region of interest" description="Disordered" evidence="1">
    <location>
        <begin position="221"/>
        <end position="245"/>
    </location>
</feature>
<proteinExistence type="predicted"/>